<accession>A0A7D6BQE8</accession>
<dbReference type="InterPro" id="IPR050721">
    <property type="entry name" value="Trk_Ktr_HKT_K-transport"/>
</dbReference>
<reference evidence="3" key="1">
    <citation type="submission" date="2020-07" db="EMBL/GenBank/DDBJ databases">
        <title>Metabolic diversity and evolutionary history of the archaeal phylum ###Micrarchaeota### uncovered from a freshwater lake metagenome.</title>
        <authorList>
            <person name="Kadnikov V.V."/>
            <person name="Savvichev A.S."/>
            <person name="Mardanov A.V."/>
            <person name="Beletsky A.V."/>
            <person name="Chupakov A.V."/>
            <person name="Kokryatskaya N.M."/>
            <person name="Pimenov N.V."/>
            <person name="Ravin N.V."/>
        </authorList>
    </citation>
    <scope>NUCLEOTIDE SEQUENCE [LARGE SCALE GENOMIC DNA]</scope>
</reference>
<dbReference type="EMBL" id="CP058998">
    <property type="protein sequence ID" value="QLJ52743.1"/>
    <property type="molecule type" value="Genomic_DNA"/>
</dbReference>
<evidence type="ECO:0000259" key="1">
    <source>
        <dbReference type="PROSITE" id="PS51201"/>
    </source>
</evidence>
<proteinExistence type="predicted"/>
<dbReference type="SUPFAM" id="SSF51735">
    <property type="entry name" value="NAD(P)-binding Rossmann-fold domains"/>
    <property type="match status" value="1"/>
</dbReference>
<dbReference type="PANTHER" id="PTHR43833:SF9">
    <property type="entry name" value="POTASSIUM CHANNEL PROTEIN YUGO-RELATED"/>
    <property type="match status" value="1"/>
</dbReference>
<feature type="domain" description="RCK N-terminal" evidence="1">
    <location>
        <begin position="8"/>
        <end position="124"/>
    </location>
</feature>
<dbReference type="InterPro" id="IPR003148">
    <property type="entry name" value="RCK_N"/>
</dbReference>
<gene>
    <name evidence="2" type="ORF">Sv326_0568</name>
</gene>
<dbReference type="Proteomes" id="UP000510821">
    <property type="component" value="Chromosome"/>
</dbReference>
<sequence>MKKPETLEEHVVVCGYGKIGEKICEVLEQSKKSYIVIEENPAIANLLRSMKIKVVEGDATHSRVLKMALIEKAKALVTTFGNDTNNIFVILTARELNPNLLIASRAVSEEVVSKMHRAGAEIVVLPEVVGGMELGREMVKRKLKIRSLRV</sequence>
<dbReference type="PANTHER" id="PTHR43833">
    <property type="entry name" value="POTASSIUM CHANNEL PROTEIN 2-RELATED-RELATED"/>
    <property type="match status" value="1"/>
</dbReference>
<dbReference type="Pfam" id="PF02254">
    <property type="entry name" value="TrkA_N"/>
    <property type="match status" value="1"/>
</dbReference>
<name>A0A7D6BQE8_FERL1</name>
<protein>
    <recommendedName>
        <fullName evidence="1">RCK N-terminal domain-containing protein</fullName>
    </recommendedName>
</protein>
<evidence type="ECO:0000313" key="2">
    <source>
        <dbReference type="EMBL" id="QLJ52743.1"/>
    </source>
</evidence>
<organism evidence="2 3">
    <name type="scientific">Fermentimicrarchaeum limneticum</name>
    <dbReference type="NCBI Taxonomy" id="2795018"/>
    <lineage>
        <taxon>Archaea</taxon>
        <taxon>Candidatus Micrarchaeota</taxon>
        <taxon>Candidatus Fermentimicrarchaeales</taxon>
        <taxon>Candidatus Fermentimicrarchaeaceae</taxon>
        <taxon>Candidatus Fermentimicrarchaeum</taxon>
    </lineage>
</organism>
<dbReference type="Gene3D" id="3.40.50.720">
    <property type="entry name" value="NAD(P)-binding Rossmann-like Domain"/>
    <property type="match status" value="1"/>
</dbReference>
<dbReference type="AlphaFoldDB" id="A0A7D6BQE8"/>
<dbReference type="PROSITE" id="PS51201">
    <property type="entry name" value="RCK_N"/>
    <property type="match status" value="1"/>
</dbReference>
<dbReference type="InterPro" id="IPR036291">
    <property type="entry name" value="NAD(P)-bd_dom_sf"/>
</dbReference>
<dbReference type="GO" id="GO:0006813">
    <property type="term" value="P:potassium ion transport"/>
    <property type="evidence" value="ECO:0007669"/>
    <property type="project" value="InterPro"/>
</dbReference>
<dbReference type="KEGG" id="flt:Sv326_0568"/>
<evidence type="ECO:0000313" key="3">
    <source>
        <dbReference type="Proteomes" id="UP000510821"/>
    </source>
</evidence>